<proteinExistence type="inferred from homology"/>
<dbReference type="Proteomes" id="UP001296873">
    <property type="component" value="Unassembled WGS sequence"/>
</dbReference>
<sequence>MFENILIPIRPNRPSTWRKALPMAVSEAQRYGAKLHVITVTSDVDPEDDKKTAHDVARDLQELVDEQVPGGVAVEVQIYKGATVHRNVCKAALERTCDLIVMNSHRPDLRAYLIGSNAAQVVRHAPCSVLVVR</sequence>
<evidence type="ECO:0000313" key="4">
    <source>
        <dbReference type="Proteomes" id="UP001296873"/>
    </source>
</evidence>
<dbReference type="InterPro" id="IPR014729">
    <property type="entry name" value="Rossmann-like_a/b/a_fold"/>
</dbReference>
<comment type="similarity">
    <text evidence="1">Belongs to the universal stress protein A family.</text>
</comment>
<dbReference type="PRINTS" id="PR01438">
    <property type="entry name" value="UNVRSLSTRESS"/>
</dbReference>
<dbReference type="Pfam" id="PF00582">
    <property type="entry name" value="Usp"/>
    <property type="match status" value="1"/>
</dbReference>
<gene>
    <name evidence="3" type="ORF">CKO28_07640</name>
</gene>
<dbReference type="EMBL" id="NRRL01000013">
    <property type="protein sequence ID" value="MBK1667906.1"/>
    <property type="molecule type" value="Genomic_DNA"/>
</dbReference>
<dbReference type="PANTHER" id="PTHR46268:SF6">
    <property type="entry name" value="UNIVERSAL STRESS PROTEIN UP12"/>
    <property type="match status" value="1"/>
</dbReference>
<dbReference type="InterPro" id="IPR006015">
    <property type="entry name" value="Universal_stress_UspA"/>
</dbReference>
<dbReference type="SUPFAM" id="SSF52402">
    <property type="entry name" value="Adenine nucleotide alpha hydrolases-like"/>
    <property type="match status" value="1"/>
</dbReference>
<feature type="domain" description="UspA" evidence="2">
    <location>
        <begin position="1"/>
        <end position="133"/>
    </location>
</feature>
<name>A0ABS1DBS5_9PROT</name>
<dbReference type="PANTHER" id="PTHR46268">
    <property type="entry name" value="STRESS RESPONSE PROTEIN NHAX"/>
    <property type="match status" value="1"/>
</dbReference>
<dbReference type="Gene3D" id="3.40.50.620">
    <property type="entry name" value="HUPs"/>
    <property type="match status" value="1"/>
</dbReference>
<dbReference type="InterPro" id="IPR006016">
    <property type="entry name" value="UspA"/>
</dbReference>
<keyword evidence="4" id="KW-1185">Reference proteome</keyword>
<dbReference type="RefSeq" id="WP_200340065.1">
    <property type="nucleotide sequence ID" value="NZ_NRRL01000013.1"/>
</dbReference>
<evidence type="ECO:0000313" key="3">
    <source>
        <dbReference type="EMBL" id="MBK1667906.1"/>
    </source>
</evidence>
<accession>A0ABS1DBS5</accession>
<comment type="caution">
    <text evidence="3">The sequence shown here is derived from an EMBL/GenBank/DDBJ whole genome shotgun (WGS) entry which is preliminary data.</text>
</comment>
<evidence type="ECO:0000256" key="1">
    <source>
        <dbReference type="ARBA" id="ARBA00008791"/>
    </source>
</evidence>
<organism evidence="3 4">
    <name type="scientific">Rhodovibrio sodomensis</name>
    <dbReference type="NCBI Taxonomy" id="1088"/>
    <lineage>
        <taxon>Bacteria</taxon>
        <taxon>Pseudomonadati</taxon>
        <taxon>Pseudomonadota</taxon>
        <taxon>Alphaproteobacteria</taxon>
        <taxon>Rhodospirillales</taxon>
        <taxon>Rhodovibrionaceae</taxon>
        <taxon>Rhodovibrio</taxon>
    </lineage>
</organism>
<evidence type="ECO:0000259" key="2">
    <source>
        <dbReference type="Pfam" id="PF00582"/>
    </source>
</evidence>
<reference evidence="3 4" key="1">
    <citation type="journal article" date="2020" name="Microorganisms">
        <title>Osmotic Adaptation and Compatible Solute Biosynthesis of Phototrophic Bacteria as Revealed from Genome Analyses.</title>
        <authorList>
            <person name="Imhoff J.F."/>
            <person name="Rahn T."/>
            <person name="Kunzel S."/>
            <person name="Keller A."/>
            <person name="Neulinger S.C."/>
        </authorList>
    </citation>
    <scope>NUCLEOTIDE SEQUENCE [LARGE SCALE GENOMIC DNA]</scope>
    <source>
        <strain evidence="3 4">DSM 9895</strain>
    </source>
</reference>
<dbReference type="CDD" id="cd00293">
    <property type="entry name" value="USP-like"/>
    <property type="match status" value="1"/>
</dbReference>
<protein>
    <recommendedName>
        <fullName evidence="2">UspA domain-containing protein</fullName>
    </recommendedName>
</protein>